<dbReference type="RefSeq" id="WP_121197697.1">
    <property type="nucleotide sequence ID" value="NZ_RBKU01000001.1"/>
</dbReference>
<evidence type="ECO:0000313" key="3">
    <source>
        <dbReference type="Proteomes" id="UP000268007"/>
    </source>
</evidence>
<feature type="transmembrane region" description="Helical" evidence="1">
    <location>
        <begin position="20"/>
        <end position="40"/>
    </location>
</feature>
<name>A0A495IZF3_9SPHI</name>
<gene>
    <name evidence="2" type="ORF">BDD43_2234</name>
</gene>
<sequence>MKLNNKTMNKLLNPISWSAYLETVAVLAIAWYAFIGWKYYRHEIRELIARISGQKDDSRELPAALQYQSEADADATAAQSAIPAEQAQSIYEEPLLNQDELAQELTRCISEATDKPYAPASLIPKLKKILNDYPDVAATPDRDEINALIVRECERTGTALLSESEVDMWWSA</sequence>
<dbReference type="Proteomes" id="UP000268007">
    <property type="component" value="Unassembled WGS sequence"/>
</dbReference>
<protein>
    <submittedName>
        <fullName evidence="2">Uncharacterized protein</fullName>
    </submittedName>
</protein>
<accession>A0A495IZF3</accession>
<proteinExistence type="predicted"/>
<reference evidence="2 3" key="1">
    <citation type="submission" date="2018-10" db="EMBL/GenBank/DDBJ databases">
        <title>Genomic Encyclopedia of Archaeal and Bacterial Type Strains, Phase II (KMG-II): from individual species to whole genera.</title>
        <authorList>
            <person name="Goeker M."/>
        </authorList>
    </citation>
    <scope>NUCLEOTIDE SEQUENCE [LARGE SCALE GENOMIC DNA]</scope>
    <source>
        <strain evidence="2 3">DSM 18602</strain>
    </source>
</reference>
<dbReference type="AlphaFoldDB" id="A0A495IZF3"/>
<comment type="caution">
    <text evidence="2">The sequence shown here is derived from an EMBL/GenBank/DDBJ whole genome shotgun (WGS) entry which is preliminary data.</text>
</comment>
<keyword evidence="1" id="KW-0812">Transmembrane</keyword>
<evidence type="ECO:0000256" key="1">
    <source>
        <dbReference type="SAM" id="Phobius"/>
    </source>
</evidence>
<dbReference type="EMBL" id="RBKU01000001">
    <property type="protein sequence ID" value="RKR82067.1"/>
    <property type="molecule type" value="Genomic_DNA"/>
</dbReference>
<keyword evidence="1" id="KW-1133">Transmembrane helix</keyword>
<dbReference type="OrthoDB" id="800022at2"/>
<organism evidence="2 3">
    <name type="scientific">Mucilaginibacter gracilis</name>
    <dbReference type="NCBI Taxonomy" id="423350"/>
    <lineage>
        <taxon>Bacteria</taxon>
        <taxon>Pseudomonadati</taxon>
        <taxon>Bacteroidota</taxon>
        <taxon>Sphingobacteriia</taxon>
        <taxon>Sphingobacteriales</taxon>
        <taxon>Sphingobacteriaceae</taxon>
        <taxon>Mucilaginibacter</taxon>
    </lineage>
</organism>
<evidence type="ECO:0000313" key="2">
    <source>
        <dbReference type="EMBL" id="RKR82067.1"/>
    </source>
</evidence>
<keyword evidence="3" id="KW-1185">Reference proteome</keyword>
<keyword evidence="1" id="KW-0472">Membrane</keyword>